<evidence type="ECO:0008006" key="5">
    <source>
        <dbReference type="Google" id="ProtNLM"/>
    </source>
</evidence>
<dbReference type="Gene3D" id="3.40.50.1820">
    <property type="entry name" value="alpha/beta hydrolase"/>
    <property type="match status" value="1"/>
</dbReference>
<protein>
    <recommendedName>
        <fullName evidence="5">AB hydrolase-1 domain-containing protein</fullName>
    </recommendedName>
</protein>
<comment type="caution">
    <text evidence="3">The sequence shown here is derived from an EMBL/GenBank/DDBJ whole genome shotgun (WGS) entry which is preliminary data.</text>
</comment>
<dbReference type="SUPFAM" id="SSF53474">
    <property type="entry name" value="alpha/beta-Hydrolases"/>
    <property type="match status" value="1"/>
</dbReference>
<dbReference type="EMBL" id="JABMIG020000076">
    <property type="protein sequence ID" value="KAL3794926.1"/>
    <property type="molecule type" value="Genomic_DNA"/>
</dbReference>
<feature type="coiled-coil region" evidence="1">
    <location>
        <begin position="393"/>
        <end position="449"/>
    </location>
</feature>
<dbReference type="PANTHER" id="PTHR37471:SF1">
    <property type="entry name" value="AB HYDROLASE-1 DOMAIN-CONTAINING PROTEIN"/>
    <property type="match status" value="1"/>
</dbReference>
<feature type="transmembrane region" description="Helical" evidence="2">
    <location>
        <begin position="489"/>
        <end position="508"/>
    </location>
</feature>
<dbReference type="Proteomes" id="UP001516023">
    <property type="component" value="Unassembled WGS sequence"/>
</dbReference>
<evidence type="ECO:0000256" key="1">
    <source>
        <dbReference type="SAM" id="Coils"/>
    </source>
</evidence>
<evidence type="ECO:0000313" key="3">
    <source>
        <dbReference type="EMBL" id="KAL3794926.1"/>
    </source>
</evidence>
<reference evidence="3 4" key="1">
    <citation type="journal article" date="2020" name="G3 (Bethesda)">
        <title>Improved Reference Genome for Cyclotella cryptica CCMP332, a Model for Cell Wall Morphogenesis, Salinity Adaptation, and Lipid Production in Diatoms (Bacillariophyta).</title>
        <authorList>
            <person name="Roberts W.R."/>
            <person name="Downey K.M."/>
            <person name="Ruck E.C."/>
            <person name="Traller J.C."/>
            <person name="Alverson A.J."/>
        </authorList>
    </citation>
    <scope>NUCLEOTIDE SEQUENCE [LARGE SCALE GENOMIC DNA]</scope>
    <source>
        <strain evidence="3 4">CCMP332</strain>
    </source>
</reference>
<name>A0ABD3Q5U9_9STRA</name>
<gene>
    <name evidence="3" type="ORF">HJC23_004303</name>
</gene>
<keyword evidence="4" id="KW-1185">Reference proteome</keyword>
<dbReference type="PANTHER" id="PTHR37471">
    <property type="entry name" value="UNNAMED PRODUCT"/>
    <property type="match status" value="1"/>
</dbReference>
<feature type="transmembrane region" description="Helical" evidence="2">
    <location>
        <begin position="52"/>
        <end position="73"/>
    </location>
</feature>
<keyword evidence="2" id="KW-1133">Transmembrane helix</keyword>
<proteinExistence type="predicted"/>
<evidence type="ECO:0000313" key="4">
    <source>
        <dbReference type="Proteomes" id="UP001516023"/>
    </source>
</evidence>
<keyword evidence="2" id="KW-0472">Membrane</keyword>
<dbReference type="AlphaFoldDB" id="A0ABD3Q5U9"/>
<keyword evidence="2" id="KW-0812">Transmembrane</keyword>
<dbReference type="InterPro" id="IPR029058">
    <property type="entry name" value="AB_hydrolase_fold"/>
</dbReference>
<evidence type="ECO:0000256" key="2">
    <source>
        <dbReference type="SAM" id="Phobius"/>
    </source>
</evidence>
<accession>A0ABD3Q5U9</accession>
<organism evidence="3 4">
    <name type="scientific">Cyclotella cryptica</name>
    <dbReference type="NCBI Taxonomy" id="29204"/>
    <lineage>
        <taxon>Eukaryota</taxon>
        <taxon>Sar</taxon>
        <taxon>Stramenopiles</taxon>
        <taxon>Ochrophyta</taxon>
        <taxon>Bacillariophyta</taxon>
        <taxon>Coscinodiscophyceae</taxon>
        <taxon>Thalassiosirophycidae</taxon>
        <taxon>Stephanodiscales</taxon>
        <taxon>Stephanodiscaceae</taxon>
        <taxon>Cyclotella</taxon>
    </lineage>
</organism>
<keyword evidence="1" id="KW-0175">Coiled coil</keyword>
<sequence>MTPQRKQQPPINDHASQRSPLTQYFSRRRTNLTTWDLPMEKNAIGYLSPMGIFFSSVKLTVPLAYIYIVLILWREICLMFPGLTESQFMTRYCSLGVWIAQRMRGSSALVEWWAVVEGVFYVILWGHRRWLNSLDTLELSLRSAPMLEFRERAELWDYMMKDETECVRFIEGWFFGEKLERLTRYDVMDFLTWSMFEGRNIEHLTQEEIGQLHGFVKDLEYKISIELYGVQMTGSGEDGDDNDIVRDEKKECCHKTTNEQNNGSALDILSPPSPLKQSLMQNYGTTPIRSKRKDHRPVPKQNFQFQESRDVSQHSYFSNLYESYREWCTQQYRDILENLHEAEQSAVATASHMYDYAYFTIIEKGGDIDRRLTKIGQDAWNSVWKMKERLETASDISSRRKALRQQLKSYQQTLAQMRKSAMAVPSKQMADLMKKISQCHEALENVERSAMDAFLQVTGYVGNQLMLASKEPPRYLKYSADPLMDVSSYPLMFHILILLVTDGGLRFMMRMRGFQRLRVGPVSYYYHPGTKTPKSNSENENEENESIPIVFCHGIGLGVIFYMALVDELLKLGRPLIFPEISYVSGFRPWQGPNCVLPPAAVTSTLMSILACHGYARGAFMGHSYGTSWVSFMCKYAPSAVAAVMFLDPICFCLHCPRLTKQFVYRRADPGSIAHMIRTDININWTIQRGFPWARISLFTEQIPCVPCAIFLSERDQLVPSIKVEKYLTCKGAIIRDANEADIDHFTSFSKPGHPINLTIFRGQGHGDWPLEASANRLVADAAEAIMTVIRPNEIANDDSYSY</sequence>